<evidence type="ECO:0000256" key="5">
    <source>
        <dbReference type="ARBA" id="ARBA00034115"/>
    </source>
</evidence>
<dbReference type="FunFam" id="2.40.37.10:FF:000004">
    <property type="entry name" value="Ornithine decarboxylase"/>
    <property type="match status" value="1"/>
</dbReference>
<dbReference type="EMBL" id="NOXS01000033">
    <property type="protein sequence ID" value="OYQ18045.1"/>
    <property type="molecule type" value="Genomic_DNA"/>
</dbReference>
<dbReference type="SUPFAM" id="SSF51419">
    <property type="entry name" value="PLP-binding barrel"/>
    <property type="match status" value="1"/>
</dbReference>
<dbReference type="PROSITE" id="PS00879">
    <property type="entry name" value="ODR_DC_2_2"/>
    <property type="match status" value="1"/>
</dbReference>
<dbReference type="PRINTS" id="PR01182">
    <property type="entry name" value="ORNDCRBXLASE"/>
</dbReference>
<dbReference type="InterPro" id="IPR009006">
    <property type="entry name" value="Ala_racemase/Decarboxylase_C"/>
</dbReference>
<name>A0A255XNP3_9PROT</name>
<dbReference type="AlphaFoldDB" id="A0A255XNP3"/>
<comment type="caution">
    <text evidence="10">The sequence shown here is derived from an EMBL/GenBank/DDBJ whole genome shotgun (WGS) entry which is preliminary data.</text>
</comment>
<comment type="cofactor">
    <cofactor evidence="1 8">
        <name>pyridoxal 5'-phosphate</name>
        <dbReference type="ChEBI" id="CHEBI:597326"/>
    </cofactor>
</comment>
<feature type="modified residue" description="N6-(pyridoxal phosphate)lysine" evidence="8">
    <location>
        <position position="47"/>
    </location>
</feature>
<evidence type="ECO:0000259" key="9">
    <source>
        <dbReference type="Pfam" id="PF02784"/>
    </source>
</evidence>
<dbReference type="GO" id="GO:0005737">
    <property type="term" value="C:cytoplasm"/>
    <property type="evidence" value="ECO:0007669"/>
    <property type="project" value="TreeGrafter"/>
</dbReference>
<protein>
    <recommendedName>
        <fullName evidence="6">ornithine decarboxylase</fullName>
        <ecNumber evidence="6">4.1.1.17</ecNumber>
    </recommendedName>
</protein>
<keyword evidence="3 8" id="KW-0663">Pyridoxal phosphate</keyword>
<evidence type="ECO:0000256" key="1">
    <source>
        <dbReference type="ARBA" id="ARBA00001933"/>
    </source>
</evidence>
<evidence type="ECO:0000256" key="7">
    <source>
        <dbReference type="ARBA" id="ARBA00049127"/>
    </source>
</evidence>
<sequence length="376" mass="40897">MTAKIERYLAENQVETPCLVVDLDVIAENYRTMNRLLPLARIFYAVKANPEPAVVAMLNGLGSSFDTASRGEIDLVLGQGASPDRVSFGNTIKKQRDIAYAYEKGVRLFAFDSEAELEKLAESAPGAKVFCRILMECGGAEWPLSRKFGCAPEMATDLLVRARDLGLEPYGISFHVGSQQTDIGQWDVAIGRAAAMFSAIAKANIDLKMVNIGGGFPAKYRANIRPVEAYCDGVMSAMQKHFGNAIPEIIIEPGRSMVGDAGVIQTEVVLISKKDYEEDKRWVYLDIGKFGGLAETMDEAIKYDIATDRDGGETAPVILAGPTCDSADILYEKTEYRLPVELKVGDKVKILATGAYTTSYSAVNFNGFAPLKAVCI</sequence>
<dbReference type="Gene3D" id="2.40.37.10">
    <property type="entry name" value="Lyase, Ornithine Decarboxylase, Chain A, domain 1"/>
    <property type="match status" value="1"/>
</dbReference>
<dbReference type="RefSeq" id="WP_094409607.1">
    <property type="nucleotide sequence ID" value="NZ_BMJZ01000002.1"/>
</dbReference>
<dbReference type="InterPro" id="IPR000183">
    <property type="entry name" value="Orn/DAP/Arg_de-COase"/>
</dbReference>
<evidence type="ECO:0000313" key="10">
    <source>
        <dbReference type="EMBL" id="OYQ18045.1"/>
    </source>
</evidence>
<accession>A0A255XNP3</accession>
<organism evidence="10 11">
    <name type="scientific">Elstera cyanobacteriorum</name>
    <dbReference type="NCBI Taxonomy" id="2022747"/>
    <lineage>
        <taxon>Bacteria</taxon>
        <taxon>Pseudomonadati</taxon>
        <taxon>Pseudomonadota</taxon>
        <taxon>Alphaproteobacteria</taxon>
        <taxon>Rhodospirillales</taxon>
        <taxon>Rhodospirillaceae</taxon>
        <taxon>Elstera</taxon>
    </lineage>
</organism>
<dbReference type="Proteomes" id="UP000216361">
    <property type="component" value="Unassembled WGS sequence"/>
</dbReference>
<evidence type="ECO:0000256" key="4">
    <source>
        <dbReference type="ARBA" id="ARBA00023239"/>
    </source>
</evidence>
<keyword evidence="11" id="KW-1185">Reference proteome</keyword>
<dbReference type="PRINTS" id="PR01179">
    <property type="entry name" value="ODADCRBXLASE"/>
</dbReference>
<dbReference type="Pfam" id="PF02784">
    <property type="entry name" value="Orn_Arg_deC_N"/>
    <property type="match status" value="1"/>
</dbReference>
<dbReference type="InterPro" id="IPR022653">
    <property type="entry name" value="De-COase2_pyr-phos_BS"/>
</dbReference>
<dbReference type="FunFam" id="3.20.20.10:FF:000008">
    <property type="entry name" value="Ornithine decarboxylase"/>
    <property type="match status" value="1"/>
</dbReference>
<dbReference type="Gene3D" id="3.20.20.10">
    <property type="entry name" value="Alanine racemase"/>
    <property type="match status" value="1"/>
</dbReference>
<evidence type="ECO:0000256" key="8">
    <source>
        <dbReference type="PIRSR" id="PIRSR600183-50"/>
    </source>
</evidence>
<comment type="pathway">
    <text evidence="5">Amine and polyamine biosynthesis; putrescine biosynthesis via L-ornithine pathway; putrescine from L-ornithine: step 1/1.</text>
</comment>
<reference evidence="10 11" key="1">
    <citation type="submission" date="2017-07" db="EMBL/GenBank/DDBJ databases">
        <title>Elstera cyanobacteriorum sp. nov., a novel bacterium isolated from cyanobacterial aggregates in a eutrophic lake.</title>
        <authorList>
            <person name="Cai H."/>
        </authorList>
    </citation>
    <scope>NUCLEOTIDE SEQUENCE [LARGE SCALE GENOMIC DNA]</scope>
    <source>
        <strain evidence="10 11">TH019</strain>
    </source>
</reference>
<dbReference type="PROSITE" id="PS00878">
    <property type="entry name" value="ODR_DC_2_1"/>
    <property type="match status" value="1"/>
</dbReference>
<dbReference type="SUPFAM" id="SSF50621">
    <property type="entry name" value="Alanine racemase C-terminal domain-like"/>
    <property type="match status" value="1"/>
</dbReference>
<dbReference type="GO" id="GO:0004586">
    <property type="term" value="F:ornithine decarboxylase activity"/>
    <property type="evidence" value="ECO:0007669"/>
    <property type="project" value="UniProtKB-EC"/>
</dbReference>
<dbReference type="PANTHER" id="PTHR11482">
    <property type="entry name" value="ARGININE/DIAMINOPIMELATE/ORNITHINE DECARBOXYLASE"/>
    <property type="match status" value="1"/>
</dbReference>
<keyword evidence="4" id="KW-0456">Lyase</keyword>
<dbReference type="InterPro" id="IPR022657">
    <property type="entry name" value="De-COase2_CS"/>
</dbReference>
<feature type="domain" description="Orn/DAP/Arg decarboxylase 2 N-terminal" evidence="9">
    <location>
        <begin position="25"/>
        <end position="258"/>
    </location>
</feature>
<comment type="similarity">
    <text evidence="2">Belongs to the Orn/Lys/Arg decarboxylase class-II family.</text>
</comment>
<proteinExistence type="inferred from homology"/>
<evidence type="ECO:0000313" key="11">
    <source>
        <dbReference type="Proteomes" id="UP000216361"/>
    </source>
</evidence>
<evidence type="ECO:0000256" key="6">
    <source>
        <dbReference type="ARBA" id="ARBA00034138"/>
    </source>
</evidence>
<evidence type="ECO:0000256" key="3">
    <source>
        <dbReference type="ARBA" id="ARBA00022898"/>
    </source>
</evidence>
<dbReference type="InterPro" id="IPR029066">
    <property type="entry name" value="PLP-binding_barrel"/>
</dbReference>
<dbReference type="CDD" id="cd00622">
    <property type="entry name" value="PLPDE_III_ODC"/>
    <property type="match status" value="1"/>
</dbReference>
<dbReference type="EC" id="4.1.1.17" evidence="6"/>
<dbReference type="GO" id="GO:0033387">
    <property type="term" value="P:putrescine biosynthetic process from arginine, via ornithine"/>
    <property type="evidence" value="ECO:0007669"/>
    <property type="project" value="TreeGrafter"/>
</dbReference>
<evidence type="ECO:0000256" key="2">
    <source>
        <dbReference type="ARBA" id="ARBA00008872"/>
    </source>
</evidence>
<gene>
    <name evidence="10" type="ORF">CHR90_13845</name>
</gene>
<comment type="catalytic activity">
    <reaction evidence="7">
        <text>L-ornithine + H(+) = putrescine + CO2</text>
        <dbReference type="Rhea" id="RHEA:22964"/>
        <dbReference type="ChEBI" id="CHEBI:15378"/>
        <dbReference type="ChEBI" id="CHEBI:16526"/>
        <dbReference type="ChEBI" id="CHEBI:46911"/>
        <dbReference type="ChEBI" id="CHEBI:326268"/>
        <dbReference type="EC" id="4.1.1.17"/>
    </reaction>
</comment>
<feature type="active site" description="Proton donor" evidence="8">
    <location>
        <position position="324"/>
    </location>
</feature>
<dbReference type="PANTHER" id="PTHR11482:SF6">
    <property type="entry name" value="ORNITHINE DECARBOXYLASE 1-RELATED"/>
    <property type="match status" value="1"/>
</dbReference>
<dbReference type="OrthoDB" id="9802241at2"/>
<dbReference type="InterPro" id="IPR002433">
    <property type="entry name" value="Orn_de-COase"/>
</dbReference>
<dbReference type="InterPro" id="IPR022644">
    <property type="entry name" value="De-COase2_N"/>
</dbReference>